<dbReference type="InterPro" id="IPR001387">
    <property type="entry name" value="Cro/C1-type_HTH"/>
</dbReference>
<dbReference type="GO" id="GO:0003677">
    <property type="term" value="F:DNA binding"/>
    <property type="evidence" value="ECO:0007669"/>
    <property type="project" value="InterPro"/>
</dbReference>
<dbReference type="Proteomes" id="UP000018372">
    <property type="component" value="Unassembled WGS sequence"/>
</dbReference>
<dbReference type="Pfam" id="PF12844">
    <property type="entry name" value="HTH_19"/>
    <property type="match status" value="1"/>
</dbReference>
<dbReference type="RefSeq" id="WP_022052709.1">
    <property type="nucleotide sequence ID" value="NZ_HF998057.1"/>
</dbReference>
<dbReference type="EMBL" id="CBAT010000199">
    <property type="protein sequence ID" value="CCZ88050.1"/>
    <property type="molecule type" value="Genomic_DNA"/>
</dbReference>
<dbReference type="PROSITE" id="PS50943">
    <property type="entry name" value="HTH_CROC1"/>
    <property type="match status" value="1"/>
</dbReference>
<sequence>MDKQEINNGLIERLEQLMEYKSLNQRSLSKEIGFSYSTLNKYCNKKSNTIDFELIYRLASNFSDIDTNWLIQGTGEMLLTSEQPTSSNESDRLSKLIDTIAFQQDTINNLQRRIKELEAELIIANNERKIG</sequence>
<feature type="domain" description="HTH cro/C1-type" evidence="2">
    <location>
        <begin position="14"/>
        <end position="70"/>
    </location>
</feature>
<dbReference type="Gene3D" id="1.10.260.40">
    <property type="entry name" value="lambda repressor-like DNA-binding domains"/>
    <property type="match status" value="1"/>
</dbReference>
<keyword evidence="1" id="KW-0175">Coiled coil</keyword>
<feature type="coiled-coil region" evidence="1">
    <location>
        <begin position="93"/>
        <end position="127"/>
    </location>
</feature>
<evidence type="ECO:0000259" key="2">
    <source>
        <dbReference type="PROSITE" id="PS50943"/>
    </source>
</evidence>
<dbReference type="SUPFAM" id="SSF47413">
    <property type="entry name" value="lambda repressor-like DNA-binding domains"/>
    <property type="match status" value="1"/>
</dbReference>
<accession>R5VCL4</accession>
<dbReference type="InterPro" id="IPR010982">
    <property type="entry name" value="Lambda_DNA-bd_dom_sf"/>
</dbReference>
<name>R5VCL4_9BACT</name>
<gene>
    <name evidence="3" type="ORF">BN536_00366</name>
</gene>
<proteinExistence type="predicted"/>
<dbReference type="CDD" id="cd00093">
    <property type="entry name" value="HTH_XRE"/>
    <property type="match status" value="1"/>
</dbReference>
<evidence type="ECO:0000256" key="1">
    <source>
        <dbReference type="SAM" id="Coils"/>
    </source>
</evidence>
<dbReference type="AlphaFoldDB" id="R5VCL4"/>
<organism evidence="3 4">
    <name type="scientific">Phocaeicola plebeius CAG:211</name>
    <dbReference type="NCBI Taxonomy" id="1263052"/>
    <lineage>
        <taxon>Bacteria</taxon>
        <taxon>Pseudomonadati</taxon>
        <taxon>Bacteroidota</taxon>
        <taxon>Bacteroidia</taxon>
        <taxon>Bacteroidales</taxon>
        <taxon>Bacteroidaceae</taxon>
        <taxon>Phocaeicola</taxon>
    </lineage>
</organism>
<protein>
    <recommendedName>
        <fullName evidence="2">HTH cro/C1-type domain-containing protein</fullName>
    </recommendedName>
</protein>
<dbReference type="SMART" id="SM00530">
    <property type="entry name" value="HTH_XRE"/>
    <property type="match status" value="1"/>
</dbReference>
<evidence type="ECO:0000313" key="3">
    <source>
        <dbReference type="EMBL" id="CCZ88050.1"/>
    </source>
</evidence>
<reference evidence="3" key="1">
    <citation type="submission" date="2012-11" db="EMBL/GenBank/DDBJ databases">
        <title>Dependencies among metagenomic species, viruses, plasmids and units of genetic variation.</title>
        <authorList>
            <person name="Nielsen H.B."/>
            <person name="Almeida M."/>
            <person name="Juncker A.S."/>
            <person name="Rasmussen S."/>
            <person name="Li J."/>
            <person name="Sunagawa S."/>
            <person name="Plichta D."/>
            <person name="Gautier L."/>
            <person name="Le Chatelier E."/>
            <person name="Peletier E."/>
            <person name="Bonde I."/>
            <person name="Nielsen T."/>
            <person name="Manichanh C."/>
            <person name="Arumugam M."/>
            <person name="Batto J."/>
            <person name="Santos M.B.Q.D."/>
            <person name="Blom N."/>
            <person name="Borruel N."/>
            <person name="Burgdorf K.S."/>
            <person name="Boumezbeur F."/>
            <person name="Casellas F."/>
            <person name="Dore J."/>
            <person name="Guarner F."/>
            <person name="Hansen T."/>
            <person name="Hildebrand F."/>
            <person name="Kaas R.S."/>
            <person name="Kennedy S."/>
            <person name="Kristiansen K."/>
            <person name="Kultima J.R."/>
            <person name="Leonard P."/>
            <person name="Levenez F."/>
            <person name="Lund O."/>
            <person name="Moumen B."/>
            <person name="Le Paslier D."/>
            <person name="Pons N."/>
            <person name="Pedersen O."/>
            <person name="Prifti E."/>
            <person name="Qin J."/>
            <person name="Raes J."/>
            <person name="Tap J."/>
            <person name="Tims S."/>
            <person name="Ussery D.W."/>
            <person name="Yamada T."/>
            <person name="MetaHit consortium"/>
            <person name="Renault P."/>
            <person name="Sicheritz-Ponten T."/>
            <person name="Bork P."/>
            <person name="Wang J."/>
            <person name="Brunak S."/>
            <person name="Ehrlich S.D."/>
        </authorList>
    </citation>
    <scope>NUCLEOTIDE SEQUENCE [LARGE SCALE GENOMIC DNA]</scope>
</reference>
<comment type="caution">
    <text evidence="3">The sequence shown here is derived from an EMBL/GenBank/DDBJ whole genome shotgun (WGS) entry which is preliminary data.</text>
</comment>
<evidence type="ECO:0000313" key="4">
    <source>
        <dbReference type="Proteomes" id="UP000018372"/>
    </source>
</evidence>